<feature type="domain" description="Radical SAM core" evidence="8">
    <location>
        <begin position="288"/>
        <end position="561"/>
    </location>
</feature>
<dbReference type="HAMAP" id="MF_01251">
    <property type="entry name" value="UPF0313"/>
    <property type="match status" value="1"/>
</dbReference>
<accession>A0A377GV09</accession>
<evidence type="ECO:0000313" key="10">
    <source>
        <dbReference type="Proteomes" id="UP000255328"/>
    </source>
</evidence>
<dbReference type="NCBIfam" id="TIGR03904">
    <property type="entry name" value="SAM_YgiQ"/>
    <property type="match status" value="1"/>
</dbReference>
<keyword evidence="3 6" id="KW-0479">Metal-binding</keyword>
<evidence type="ECO:0000256" key="2">
    <source>
        <dbReference type="ARBA" id="ARBA00022691"/>
    </source>
</evidence>
<keyword evidence="5 6" id="KW-0411">Iron-sulfur</keyword>
<feature type="binding site" evidence="6">
    <location>
        <position position="309"/>
    </location>
    <ligand>
        <name>[4Fe-4S] cluster</name>
        <dbReference type="ChEBI" id="CHEBI:49883"/>
        <note>4Fe-4S-S-AdoMet</note>
    </ligand>
</feature>
<keyword evidence="1 6" id="KW-0004">4Fe-4S</keyword>
<feature type="region of interest" description="Disordered" evidence="7">
    <location>
        <begin position="549"/>
        <end position="600"/>
    </location>
</feature>
<dbReference type="AlphaFoldDB" id="A0A377GV09"/>
<evidence type="ECO:0000313" key="9">
    <source>
        <dbReference type="EMBL" id="STO30810.1"/>
    </source>
</evidence>
<evidence type="ECO:0000256" key="5">
    <source>
        <dbReference type="ARBA" id="ARBA00023014"/>
    </source>
</evidence>
<dbReference type="PROSITE" id="PS01278">
    <property type="entry name" value="MTTASE_RADICAL"/>
    <property type="match status" value="1"/>
</dbReference>
<dbReference type="SFLD" id="SFLDG01082">
    <property type="entry name" value="B12-binding_domain_containing"/>
    <property type="match status" value="1"/>
</dbReference>
<dbReference type="InterPro" id="IPR007197">
    <property type="entry name" value="rSAM"/>
</dbReference>
<keyword evidence="2 6" id="KW-0949">S-adenosyl-L-methionine</keyword>
<feature type="binding site" evidence="6">
    <location>
        <position position="306"/>
    </location>
    <ligand>
        <name>[4Fe-4S] cluster</name>
        <dbReference type="ChEBI" id="CHEBI:49883"/>
        <note>4Fe-4S-S-AdoMet</note>
    </ligand>
</feature>
<dbReference type="PROSITE" id="PS51918">
    <property type="entry name" value="RADICAL_SAM"/>
    <property type="match status" value="1"/>
</dbReference>
<gene>
    <name evidence="9" type="ORF">NCTC10723_00240</name>
</gene>
<dbReference type="InterPro" id="IPR022946">
    <property type="entry name" value="UPF0313"/>
</dbReference>
<dbReference type="Proteomes" id="UP000255328">
    <property type="component" value="Unassembled WGS sequence"/>
</dbReference>
<dbReference type="PANTHER" id="PTHR32331:SF0">
    <property type="entry name" value="UPF0313 PROTEIN YGIQ"/>
    <property type="match status" value="1"/>
</dbReference>
<sequence>MFLPTTMEEVKKLGWGDLDVILISGDTYIDSSYNGSAIIGKWLLKHGFKVGIIAQPDINSDLDIKRLGVPRLYWAISGGCVDSMVANYTATKKKRKQDDFTPGGENIKRPDRAVIAYTNLIKRFFKNYNIPIVISGIESSLRRITHYDYWSNSLRRPIIFDAKADILSYGMGEKSMLALARALKGGREWRNIRGLCYISKDKNESYLELPSYEECVADKFKFIDAFNNFYINCDPITAKGLYQKCGDRYLIQNPPSENFTSDELDEIYSMDFEREVHPYYKKMGNVRALDTIKNSVTTHRGCYGECNFCAIAIHQGRTVVSRSEDSIVEEIKEIASAPKFKGYISDVGGPTANMYQVECTKKLKLGACPDRRCLYPKKCPALKIDHSKQIDLLKKLKKIDKIKKIFIASGIRYDMILDDSKCGQIYLEELVKDHVSGQMKIAPEHTEDKVLSLMGKDGKAPLKEFKNRFYKINEKYGLKQFLTYYLIAAHPGCDEKDMLDLKKFASAELKVNPEQVQIFTPTPSTYSTLMYYTEINPFTGKKMFVEKDNGRKQRQKDIVIPQEKNIKGKSGNKNTGNEKQSSFKQIKKKFNNNREKKIGR</sequence>
<organism evidence="9 10">
    <name type="scientific">Fusobacterium necrogenes</name>
    <dbReference type="NCBI Taxonomy" id="858"/>
    <lineage>
        <taxon>Bacteria</taxon>
        <taxon>Fusobacteriati</taxon>
        <taxon>Fusobacteriota</taxon>
        <taxon>Fusobacteriia</taxon>
        <taxon>Fusobacteriales</taxon>
        <taxon>Fusobacteriaceae</taxon>
        <taxon>Fusobacterium</taxon>
    </lineage>
</organism>
<dbReference type="Pfam" id="PF04055">
    <property type="entry name" value="Radical_SAM"/>
    <property type="match status" value="1"/>
</dbReference>
<dbReference type="PANTHER" id="PTHR32331">
    <property type="entry name" value="UPF0313 PROTEIN YGIQ"/>
    <property type="match status" value="1"/>
</dbReference>
<dbReference type="SFLD" id="SFLDG01069">
    <property type="entry name" value="UPF0313"/>
    <property type="match status" value="1"/>
</dbReference>
<name>A0A377GV09_9FUSO</name>
<reference evidence="9 10" key="1">
    <citation type="submission" date="2018-06" db="EMBL/GenBank/DDBJ databases">
        <authorList>
            <consortium name="Pathogen Informatics"/>
            <person name="Doyle S."/>
        </authorList>
    </citation>
    <scope>NUCLEOTIDE SEQUENCE [LARGE SCALE GENOMIC DNA]</scope>
    <source>
        <strain evidence="9 10">NCTC10723</strain>
    </source>
</reference>
<dbReference type="InterPro" id="IPR006638">
    <property type="entry name" value="Elp3/MiaA/NifB-like_rSAM"/>
</dbReference>
<dbReference type="EMBL" id="UGGU01000003">
    <property type="protein sequence ID" value="STO30810.1"/>
    <property type="molecule type" value="Genomic_DNA"/>
</dbReference>
<dbReference type="GO" id="GO:0005506">
    <property type="term" value="F:iron ion binding"/>
    <property type="evidence" value="ECO:0007669"/>
    <property type="project" value="UniProtKB-UniRule"/>
</dbReference>
<comment type="similarity">
    <text evidence="6">Belongs to the UPF0313 family.</text>
</comment>
<dbReference type="SMART" id="SM00729">
    <property type="entry name" value="Elp3"/>
    <property type="match status" value="1"/>
</dbReference>
<dbReference type="InterPro" id="IPR023404">
    <property type="entry name" value="rSAM_horseshoe"/>
</dbReference>
<dbReference type="OrthoDB" id="9803479at2"/>
<dbReference type="InterPro" id="IPR013704">
    <property type="entry name" value="UPF0313_N"/>
</dbReference>
<keyword evidence="10" id="KW-1185">Reference proteome</keyword>
<dbReference type="SUPFAM" id="SSF102114">
    <property type="entry name" value="Radical SAM enzymes"/>
    <property type="match status" value="1"/>
</dbReference>
<dbReference type="RefSeq" id="WP_115268557.1">
    <property type="nucleotide sequence ID" value="NZ_UGGU01000003.1"/>
</dbReference>
<evidence type="ECO:0000256" key="4">
    <source>
        <dbReference type="ARBA" id="ARBA00023004"/>
    </source>
</evidence>
<feature type="binding site" evidence="6">
    <location>
        <position position="302"/>
    </location>
    <ligand>
        <name>[4Fe-4S] cluster</name>
        <dbReference type="ChEBI" id="CHEBI:49883"/>
        <note>4Fe-4S-S-AdoMet</note>
    </ligand>
</feature>
<dbReference type="GO" id="GO:0003824">
    <property type="term" value="F:catalytic activity"/>
    <property type="evidence" value="ECO:0007669"/>
    <property type="project" value="InterPro"/>
</dbReference>
<proteinExistence type="inferred from homology"/>
<evidence type="ECO:0000259" key="8">
    <source>
        <dbReference type="PROSITE" id="PS51918"/>
    </source>
</evidence>
<dbReference type="GO" id="GO:0051539">
    <property type="term" value="F:4 iron, 4 sulfur cluster binding"/>
    <property type="evidence" value="ECO:0007669"/>
    <property type="project" value="UniProtKB-KW"/>
</dbReference>
<dbReference type="SFLD" id="SFLDS00029">
    <property type="entry name" value="Radical_SAM"/>
    <property type="match status" value="1"/>
</dbReference>
<dbReference type="InterPro" id="IPR020612">
    <property type="entry name" value="Methylthiotransferase_CS"/>
</dbReference>
<dbReference type="Pfam" id="PF08497">
    <property type="entry name" value="Radical_SAM_N"/>
    <property type="match status" value="1"/>
</dbReference>
<dbReference type="Gene3D" id="3.80.30.20">
    <property type="entry name" value="tm_1862 like domain"/>
    <property type="match status" value="1"/>
</dbReference>
<protein>
    <submittedName>
        <fullName evidence="9">Uncharacterized radical SAM protein YgiQ</fullName>
    </submittedName>
</protein>
<evidence type="ECO:0000256" key="6">
    <source>
        <dbReference type="HAMAP-Rule" id="MF_01251"/>
    </source>
</evidence>
<evidence type="ECO:0000256" key="1">
    <source>
        <dbReference type="ARBA" id="ARBA00022485"/>
    </source>
</evidence>
<evidence type="ECO:0000256" key="3">
    <source>
        <dbReference type="ARBA" id="ARBA00022723"/>
    </source>
</evidence>
<keyword evidence="4 6" id="KW-0408">Iron</keyword>
<dbReference type="InterPro" id="IPR058240">
    <property type="entry name" value="rSAM_sf"/>
</dbReference>
<evidence type="ECO:0000256" key="7">
    <source>
        <dbReference type="SAM" id="MobiDB-lite"/>
    </source>
</evidence>
<comment type="cofactor">
    <cofactor evidence="6">
        <name>[4Fe-4S] cluster</name>
        <dbReference type="ChEBI" id="CHEBI:49883"/>
    </cofactor>
    <text evidence="6">Binds 1 [4Fe-4S] cluster. The cluster is coordinated with 3 cysteines and an exchangeable S-adenosyl-L-methionine.</text>
</comment>